<protein>
    <submittedName>
        <fullName evidence="1">Uncharacterized protein</fullName>
    </submittedName>
</protein>
<accession>A0A0F9GEE0</accession>
<dbReference type="AlphaFoldDB" id="A0A0F9GEE0"/>
<evidence type="ECO:0000313" key="1">
    <source>
        <dbReference type="EMBL" id="KKL97138.1"/>
    </source>
</evidence>
<organism evidence="1">
    <name type="scientific">marine sediment metagenome</name>
    <dbReference type="NCBI Taxonomy" id="412755"/>
    <lineage>
        <taxon>unclassified sequences</taxon>
        <taxon>metagenomes</taxon>
        <taxon>ecological metagenomes</taxon>
    </lineage>
</organism>
<sequence>MGTIDSVAWKLIRVCGLIQGKLASLLMPYAHDLQSKVKVIQWTESGLYLWNSTPDSVPEAVYRKLIVEGRILLVVLVYDVIRTVLDLIVESGG</sequence>
<name>A0A0F9GEE0_9ZZZZ</name>
<gene>
    <name evidence="1" type="ORF">LCGC14_1837510</name>
</gene>
<reference evidence="1" key="1">
    <citation type="journal article" date="2015" name="Nature">
        <title>Complex archaea that bridge the gap between prokaryotes and eukaryotes.</title>
        <authorList>
            <person name="Spang A."/>
            <person name="Saw J.H."/>
            <person name="Jorgensen S.L."/>
            <person name="Zaremba-Niedzwiedzka K."/>
            <person name="Martijn J."/>
            <person name="Lind A.E."/>
            <person name="van Eijk R."/>
            <person name="Schleper C."/>
            <person name="Guy L."/>
            <person name="Ettema T.J."/>
        </authorList>
    </citation>
    <scope>NUCLEOTIDE SEQUENCE</scope>
</reference>
<dbReference type="EMBL" id="LAZR01018240">
    <property type="protein sequence ID" value="KKL97138.1"/>
    <property type="molecule type" value="Genomic_DNA"/>
</dbReference>
<comment type="caution">
    <text evidence="1">The sequence shown here is derived from an EMBL/GenBank/DDBJ whole genome shotgun (WGS) entry which is preliminary data.</text>
</comment>
<proteinExistence type="predicted"/>